<feature type="region of interest" description="Disordered" evidence="1">
    <location>
        <begin position="203"/>
        <end position="222"/>
    </location>
</feature>
<keyword evidence="5" id="KW-1185">Reference proteome</keyword>
<keyword evidence="2" id="KW-1133">Transmembrane helix</keyword>
<dbReference type="Proteomes" id="UP000242287">
    <property type="component" value="Unassembled WGS sequence"/>
</dbReference>
<accession>A0A2A9P1V8</accession>
<dbReference type="PANTHER" id="PTHR15327">
    <property type="entry name" value="MICROFIBRIL-ASSOCIATED PROTEIN"/>
    <property type="match status" value="1"/>
</dbReference>
<dbReference type="EMBL" id="KZ301969">
    <property type="protein sequence ID" value="PFH54890.1"/>
    <property type="molecule type" value="Genomic_DNA"/>
</dbReference>
<feature type="region of interest" description="Disordered" evidence="1">
    <location>
        <begin position="1"/>
        <end position="62"/>
    </location>
</feature>
<organism evidence="4 5">
    <name type="scientific">Amanita thiersii Skay4041</name>
    <dbReference type="NCBI Taxonomy" id="703135"/>
    <lineage>
        <taxon>Eukaryota</taxon>
        <taxon>Fungi</taxon>
        <taxon>Dikarya</taxon>
        <taxon>Basidiomycota</taxon>
        <taxon>Agaricomycotina</taxon>
        <taxon>Agaricomycetes</taxon>
        <taxon>Agaricomycetidae</taxon>
        <taxon>Agaricales</taxon>
        <taxon>Pluteineae</taxon>
        <taxon>Amanitaceae</taxon>
        <taxon>Amanita</taxon>
    </lineage>
</organism>
<dbReference type="Pfam" id="PF06991">
    <property type="entry name" value="MFAP1"/>
    <property type="match status" value="1"/>
</dbReference>
<evidence type="ECO:0000256" key="1">
    <source>
        <dbReference type="SAM" id="MobiDB-lite"/>
    </source>
</evidence>
<dbReference type="Pfam" id="PF13450">
    <property type="entry name" value="NAD_binding_8"/>
    <property type="match status" value="1"/>
</dbReference>
<feature type="compositionally biased region" description="Acidic residues" evidence="1">
    <location>
        <begin position="108"/>
        <end position="120"/>
    </location>
</feature>
<name>A0A2A9P1V8_9AGAR</name>
<feature type="compositionally biased region" description="Basic and acidic residues" evidence="1">
    <location>
        <begin position="43"/>
        <end position="57"/>
    </location>
</feature>
<dbReference type="InterPro" id="IPR033194">
    <property type="entry name" value="MFAP1"/>
</dbReference>
<feature type="region of interest" description="Disordered" evidence="1">
    <location>
        <begin position="89"/>
        <end position="152"/>
    </location>
</feature>
<feature type="compositionally biased region" description="Acidic residues" evidence="1">
    <location>
        <begin position="213"/>
        <end position="222"/>
    </location>
</feature>
<feature type="compositionally biased region" description="Basic and acidic residues" evidence="1">
    <location>
        <begin position="251"/>
        <end position="284"/>
    </location>
</feature>
<protein>
    <recommendedName>
        <fullName evidence="3">Micro-fibrillar-associated protein 1 C-terminal domain-containing protein</fullName>
    </recommendedName>
</protein>
<sequence>MTTIRKPAPRLPQPASRYWKGKAPKGVAEVQSDSDYEGEEEQPIIRDGDIPVSGDHDITDEDEGELALHGTVAKSVKAMNVTLRDVNISKEGKVIVGGREESGRTEHEEDEEEEEEEEEATGIKKEEEETYGQSSEYESESEEEEKPKLQFRPVFVPKRARVTILEKEAVALDSEEAFKRKEMEAEERRKQSHDMVAESIKRELAEKEKEDNIPDVDDTDGLEPEVEFEAWRLRELGRIKKEKEEEILREQEREEIERRRAMPEEQRLKEDLERAKKSREEKPKGQQKFLQKYWHKGAFHQDDAILKKHDYTQATESTMDVTLLPQVMQVKNFGKRSRTKYTHLLDQDTTVGSGGFGGTAPVRNGGNSLDGGGCFLCGGPHMKKGWNQIGPCAETRTVKVAVIGSGLTGLTTAYLLRRALDDPNTEFDVHLYEKEATIGMDAFSISLPVSEEQWRIDVPMRSFHAGYYPQLIAFYRSLGVTFRSMAYSYSFSTLTKSTSRGRHDIMATTIYNGSSGFAGVSMPSYLRRLHSSSKNHDFVISILRRAWIYWFFTTSSLVLLFCYLRTLVYAMPAFRPSSWKHMTLEAWCDDTVPTNVVLRYLGFDAAWTRYIRTTLLPLFSAICTAPKDDILLHPVEEILDYIWLTFASHHLVVTNGVQNVVSKLILNAGHIHLSSQITAVHSDPGDRQLVSISYSRPDGLHTDSGFHHVVFAVEAHRAIPLLSSYVMSLSQDATFHKLEIEKQMECLSTFKYRTSIVLNHTDRSLLPEDERDIRDLNFVDADAISNMMSLRVSPSFTMATHVITPPEGYPGLLKPVYQTTNPIMLPRMDCLLSHAKLERAVLTLEAKEALRRLYCQRAGRWWNDMYSNDSKLGCLQGAGKLIGGEEAGIWICGSYAYPGIPLLEGCVVSARSVVEEGIFRCEGVNALEAAW</sequence>
<feature type="region of interest" description="Disordered" evidence="1">
    <location>
        <begin position="251"/>
        <end position="287"/>
    </location>
</feature>
<dbReference type="OrthoDB" id="1111734at2759"/>
<keyword evidence="2" id="KW-0472">Membrane</keyword>
<feature type="transmembrane region" description="Helical" evidence="2">
    <location>
        <begin position="547"/>
        <end position="570"/>
    </location>
</feature>
<evidence type="ECO:0000259" key="3">
    <source>
        <dbReference type="Pfam" id="PF06991"/>
    </source>
</evidence>
<gene>
    <name evidence="4" type="ORF">AMATHDRAFT_134337</name>
</gene>
<proteinExistence type="predicted"/>
<feature type="compositionally biased region" description="Basic and acidic residues" evidence="1">
    <location>
        <begin position="203"/>
        <end position="212"/>
    </location>
</feature>
<dbReference type="InterPro" id="IPR036188">
    <property type="entry name" value="FAD/NAD-bd_sf"/>
</dbReference>
<evidence type="ECO:0000256" key="2">
    <source>
        <dbReference type="SAM" id="Phobius"/>
    </source>
</evidence>
<evidence type="ECO:0000313" key="4">
    <source>
        <dbReference type="EMBL" id="PFH54890.1"/>
    </source>
</evidence>
<dbReference type="STRING" id="703135.A0A2A9P1V8"/>
<evidence type="ECO:0000313" key="5">
    <source>
        <dbReference type="Proteomes" id="UP000242287"/>
    </source>
</evidence>
<dbReference type="InterPro" id="IPR009730">
    <property type="entry name" value="MFAP1_C"/>
</dbReference>
<feature type="domain" description="Micro-fibrillar-associated protein 1 C-terminal" evidence="3">
    <location>
        <begin position="141"/>
        <end position="349"/>
    </location>
</feature>
<dbReference type="AlphaFoldDB" id="A0A2A9P1V8"/>
<keyword evidence="2" id="KW-0812">Transmembrane</keyword>
<dbReference type="Gene3D" id="3.50.50.60">
    <property type="entry name" value="FAD/NAD(P)-binding domain"/>
    <property type="match status" value="1"/>
</dbReference>
<feature type="compositionally biased region" description="Basic and acidic residues" evidence="1">
    <location>
        <begin position="89"/>
        <end position="107"/>
    </location>
</feature>
<feature type="compositionally biased region" description="Acidic residues" evidence="1">
    <location>
        <begin position="32"/>
        <end position="42"/>
    </location>
</feature>
<reference evidence="4 5" key="1">
    <citation type="submission" date="2014-02" db="EMBL/GenBank/DDBJ databases">
        <title>Transposable element dynamics among asymbiotic and ectomycorrhizal Amanita fungi.</title>
        <authorList>
            <consortium name="DOE Joint Genome Institute"/>
            <person name="Hess J."/>
            <person name="Skrede I."/>
            <person name="Wolfe B."/>
            <person name="LaButti K."/>
            <person name="Ohm R.A."/>
            <person name="Grigoriev I.V."/>
            <person name="Pringle A."/>
        </authorList>
    </citation>
    <scope>NUCLEOTIDE SEQUENCE [LARGE SCALE GENOMIC DNA]</scope>
    <source>
        <strain evidence="4 5">SKay4041</strain>
    </source>
</reference>
<dbReference type="SUPFAM" id="SSF51905">
    <property type="entry name" value="FAD/NAD(P)-binding domain"/>
    <property type="match status" value="1"/>
</dbReference>